<keyword evidence="2" id="KW-1185">Reference proteome</keyword>
<evidence type="ECO:0000313" key="2">
    <source>
        <dbReference type="Proteomes" id="UP000290975"/>
    </source>
</evidence>
<reference evidence="1 2" key="1">
    <citation type="submission" date="2014-12" db="EMBL/GenBank/DDBJ databases">
        <title>Whole genome sequencing of Sphingobium xenophagum OW59.</title>
        <authorList>
            <person name="Ohta Y."/>
            <person name="Nishi S."/>
            <person name="Hatada Y."/>
        </authorList>
    </citation>
    <scope>NUCLEOTIDE SEQUENCE [LARGE SCALE GENOMIC DNA]</scope>
    <source>
        <strain evidence="1 2">OW59</strain>
    </source>
</reference>
<dbReference type="AlphaFoldDB" id="A0A401J4T4"/>
<evidence type="ECO:0008006" key="3">
    <source>
        <dbReference type="Google" id="ProtNLM"/>
    </source>
</evidence>
<sequence>MYVAHVKRSLAADKMAMLLCNIYLHGRAGREMRTSAFRVSDRSIISRHVVSQQWVKAGQMPADEREGPEGGYGYQWWTMANSPAYSAIGLQGQYVYIDPASRTVVVKLSYFPSICGQAKQETLAFLAAASAWQPAK</sequence>
<name>A0A401J4T4_SPHXE</name>
<dbReference type="STRING" id="1192759.GCA_000277525_02932"/>
<dbReference type="SUPFAM" id="SSF56601">
    <property type="entry name" value="beta-lactamase/transpeptidase-like"/>
    <property type="match status" value="1"/>
</dbReference>
<dbReference type="Gene3D" id="3.40.710.10">
    <property type="entry name" value="DD-peptidase/beta-lactamase superfamily"/>
    <property type="match status" value="1"/>
</dbReference>
<gene>
    <name evidence="1" type="ORF">MBESOW_P2914</name>
</gene>
<comment type="caution">
    <text evidence="1">The sequence shown here is derived from an EMBL/GenBank/DDBJ whole genome shotgun (WGS) entry which is preliminary data.</text>
</comment>
<accession>A0A401J4T4</accession>
<dbReference type="EMBL" id="BBQY01000020">
    <property type="protein sequence ID" value="GBH31657.1"/>
    <property type="molecule type" value="Genomic_DNA"/>
</dbReference>
<dbReference type="Proteomes" id="UP000290975">
    <property type="component" value="Unassembled WGS sequence"/>
</dbReference>
<dbReference type="InterPro" id="IPR012338">
    <property type="entry name" value="Beta-lactam/transpept-like"/>
</dbReference>
<protein>
    <recommendedName>
        <fullName evidence="3">Beta-lactamase-related domain-containing protein</fullName>
    </recommendedName>
</protein>
<proteinExistence type="predicted"/>
<evidence type="ECO:0000313" key="1">
    <source>
        <dbReference type="EMBL" id="GBH31657.1"/>
    </source>
</evidence>
<organism evidence="1 2">
    <name type="scientific">Sphingobium xenophagum</name>
    <dbReference type="NCBI Taxonomy" id="121428"/>
    <lineage>
        <taxon>Bacteria</taxon>
        <taxon>Pseudomonadati</taxon>
        <taxon>Pseudomonadota</taxon>
        <taxon>Alphaproteobacteria</taxon>
        <taxon>Sphingomonadales</taxon>
        <taxon>Sphingomonadaceae</taxon>
        <taxon>Sphingobium</taxon>
    </lineage>
</organism>